<feature type="region of interest" description="Disordered" evidence="1">
    <location>
        <begin position="1"/>
        <end position="45"/>
    </location>
</feature>
<keyword evidence="3" id="KW-1185">Reference proteome</keyword>
<dbReference type="Proteomes" id="UP001474181">
    <property type="component" value="Unassembled WGS sequence"/>
</dbReference>
<sequence>LSRPPRLPGGAGADNCPVAPRRRRRPETHPGVQKNPAHFHAAGPEYGGHVAEAVRALGVD</sequence>
<evidence type="ECO:0000256" key="1">
    <source>
        <dbReference type="SAM" id="MobiDB-lite"/>
    </source>
</evidence>
<comment type="caution">
    <text evidence="2">The sequence shown here is derived from an EMBL/GenBank/DDBJ whole genome shotgun (WGS) entry which is preliminary data.</text>
</comment>
<dbReference type="EMBL" id="JBEPEK010000426">
    <property type="protein sequence ID" value="MER7185320.1"/>
    <property type="molecule type" value="Genomic_DNA"/>
</dbReference>
<accession>A0ABV1X8H0</accession>
<feature type="non-terminal residue" evidence="2">
    <location>
        <position position="1"/>
    </location>
</feature>
<evidence type="ECO:0000313" key="3">
    <source>
        <dbReference type="Proteomes" id="UP001474181"/>
    </source>
</evidence>
<proteinExistence type="predicted"/>
<dbReference type="RefSeq" id="WP_350788120.1">
    <property type="nucleotide sequence ID" value="NZ_JBEPEK010000426.1"/>
</dbReference>
<reference evidence="2 3" key="1">
    <citation type="submission" date="2024-06" db="EMBL/GenBank/DDBJ databases">
        <title>The Natural Products Discovery Center: Release of the First 8490 Sequenced Strains for Exploring Actinobacteria Biosynthetic Diversity.</title>
        <authorList>
            <person name="Kalkreuter E."/>
            <person name="Kautsar S.A."/>
            <person name="Yang D."/>
            <person name="Bader C.D."/>
            <person name="Teijaro C.N."/>
            <person name="Fluegel L."/>
            <person name="Davis C.M."/>
            <person name="Simpson J.R."/>
            <person name="Lauterbach L."/>
            <person name="Steele A.D."/>
            <person name="Gui C."/>
            <person name="Meng S."/>
            <person name="Li G."/>
            <person name="Viehrig K."/>
            <person name="Ye F."/>
            <person name="Su P."/>
            <person name="Kiefer A.F."/>
            <person name="Nichols A."/>
            <person name="Cepeda A.J."/>
            <person name="Yan W."/>
            <person name="Fan B."/>
            <person name="Jiang Y."/>
            <person name="Adhikari A."/>
            <person name="Zheng C.-J."/>
            <person name="Schuster L."/>
            <person name="Cowan T.M."/>
            <person name="Smanski M.J."/>
            <person name="Chevrette M.G."/>
            <person name="De Carvalho L.P.S."/>
            <person name="Shen B."/>
        </authorList>
    </citation>
    <scope>NUCLEOTIDE SEQUENCE [LARGE SCALE GENOMIC DNA]</scope>
    <source>
        <strain evidence="2 3">NPDC000234</strain>
    </source>
</reference>
<name>A0ABV1X8H0_9ACTN</name>
<organism evidence="2 3">
    <name type="scientific">Streptomyces hyaluromycini</name>
    <dbReference type="NCBI Taxonomy" id="1377993"/>
    <lineage>
        <taxon>Bacteria</taxon>
        <taxon>Bacillati</taxon>
        <taxon>Actinomycetota</taxon>
        <taxon>Actinomycetes</taxon>
        <taxon>Kitasatosporales</taxon>
        <taxon>Streptomycetaceae</taxon>
        <taxon>Streptomyces</taxon>
    </lineage>
</organism>
<protein>
    <submittedName>
        <fullName evidence="2">Uncharacterized protein</fullName>
    </submittedName>
</protein>
<evidence type="ECO:0000313" key="2">
    <source>
        <dbReference type="EMBL" id="MER7185320.1"/>
    </source>
</evidence>
<gene>
    <name evidence="2" type="ORF">ABT404_38670</name>
</gene>